<feature type="domain" description="DNA2/NAM7 helicase-like C-terminal" evidence="6">
    <location>
        <begin position="660"/>
        <end position="840"/>
    </location>
</feature>
<dbReference type="InterPro" id="IPR041679">
    <property type="entry name" value="DNA2/NAM7-like_C"/>
</dbReference>
<protein>
    <recommendedName>
        <fullName evidence="10">DNA2/NAM7 helicase-like C-terminal domain-containing protein</fullName>
    </recommendedName>
</protein>
<feature type="domain" description="DNA2/NAM7 helicase helicase" evidence="5">
    <location>
        <begin position="303"/>
        <end position="652"/>
    </location>
</feature>
<dbReference type="InterPro" id="IPR041677">
    <property type="entry name" value="DNA2/NAM7_AAA_11"/>
</dbReference>
<dbReference type="AlphaFoldDB" id="A0A453QYT6"/>
<reference evidence="9" key="1">
    <citation type="journal article" date="2014" name="Science">
        <title>Ancient hybridizations among the ancestral genomes of bread wheat.</title>
        <authorList>
            <consortium name="International Wheat Genome Sequencing Consortium,"/>
            <person name="Marcussen T."/>
            <person name="Sandve S.R."/>
            <person name="Heier L."/>
            <person name="Spannagl M."/>
            <person name="Pfeifer M."/>
            <person name="Jakobsen K.S."/>
            <person name="Wulff B.B."/>
            <person name="Steuernagel B."/>
            <person name="Mayer K.F."/>
            <person name="Olsen O.A."/>
        </authorList>
    </citation>
    <scope>NUCLEOTIDE SEQUENCE [LARGE SCALE GENOMIC DNA]</scope>
    <source>
        <strain evidence="9">cv. AL8/78</strain>
    </source>
</reference>
<reference evidence="8" key="5">
    <citation type="journal article" date="2021" name="G3 (Bethesda)">
        <title>Aegilops tauschii genome assembly Aet v5.0 features greater sequence contiguity and improved annotation.</title>
        <authorList>
            <person name="Wang L."/>
            <person name="Zhu T."/>
            <person name="Rodriguez J.C."/>
            <person name="Deal K.R."/>
            <person name="Dubcovsky J."/>
            <person name="McGuire P.E."/>
            <person name="Lux T."/>
            <person name="Spannagl M."/>
            <person name="Mayer K.F.X."/>
            <person name="Baldrich P."/>
            <person name="Meyers B.C."/>
            <person name="Huo N."/>
            <person name="Gu Y.Q."/>
            <person name="Zhou H."/>
            <person name="Devos K.M."/>
            <person name="Bennetzen J.L."/>
            <person name="Unver T."/>
            <person name="Budak H."/>
            <person name="Gulick P.J."/>
            <person name="Galiba G."/>
            <person name="Kalapos B."/>
            <person name="Nelson D.R."/>
            <person name="Li P."/>
            <person name="You F.M."/>
            <person name="Luo M.C."/>
            <person name="Dvorak J."/>
        </authorList>
    </citation>
    <scope>NUCLEOTIDE SEQUENCE [LARGE SCALE GENOMIC DNA]</scope>
    <source>
        <strain evidence="8">cv. AL8/78</strain>
    </source>
</reference>
<dbReference type="CDD" id="cd18808">
    <property type="entry name" value="SF1_C_Upf1"/>
    <property type="match status" value="1"/>
</dbReference>
<evidence type="ECO:0000259" key="7">
    <source>
        <dbReference type="Pfam" id="PF20073"/>
    </source>
</evidence>
<dbReference type="Pfam" id="PF13087">
    <property type="entry name" value="AAA_12"/>
    <property type="match status" value="1"/>
</dbReference>
<dbReference type="PANTHER" id="PTHR10887">
    <property type="entry name" value="DNA2/NAM7 HELICASE FAMILY"/>
    <property type="match status" value="1"/>
</dbReference>
<dbReference type="InterPro" id="IPR047187">
    <property type="entry name" value="SF1_C_Upf1"/>
</dbReference>
<dbReference type="GO" id="GO:0004386">
    <property type="term" value="F:helicase activity"/>
    <property type="evidence" value="ECO:0007669"/>
    <property type="project" value="UniProtKB-KW"/>
</dbReference>
<dbReference type="GO" id="GO:0016787">
    <property type="term" value="F:hydrolase activity"/>
    <property type="evidence" value="ECO:0007669"/>
    <property type="project" value="UniProtKB-KW"/>
</dbReference>
<keyword evidence="2" id="KW-0378">Hydrolase</keyword>
<organism evidence="8 9">
    <name type="scientific">Aegilops tauschii subsp. strangulata</name>
    <name type="common">Goatgrass</name>
    <dbReference type="NCBI Taxonomy" id="200361"/>
    <lineage>
        <taxon>Eukaryota</taxon>
        <taxon>Viridiplantae</taxon>
        <taxon>Streptophyta</taxon>
        <taxon>Embryophyta</taxon>
        <taxon>Tracheophyta</taxon>
        <taxon>Spermatophyta</taxon>
        <taxon>Magnoliopsida</taxon>
        <taxon>Liliopsida</taxon>
        <taxon>Poales</taxon>
        <taxon>Poaceae</taxon>
        <taxon>BOP clade</taxon>
        <taxon>Pooideae</taxon>
        <taxon>Triticodae</taxon>
        <taxon>Triticeae</taxon>
        <taxon>Triticinae</taxon>
        <taxon>Aegilops</taxon>
    </lineage>
</organism>
<evidence type="ECO:0000259" key="6">
    <source>
        <dbReference type="Pfam" id="PF13087"/>
    </source>
</evidence>
<dbReference type="InterPro" id="IPR045055">
    <property type="entry name" value="DNA2/NAM7-like"/>
</dbReference>
<feature type="domain" description="DUF6469" evidence="7">
    <location>
        <begin position="148"/>
        <end position="258"/>
    </location>
</feature>
<dbReference type="Pfam" id="PF20073">
    <property type="entry name" value="DUF6469"/>
    <property type="match status" value="1"/>
</dbReference>
<dbReference type="Pfam" id="PF13086">
    <property type="entry name" value="AAA_11"/>
    <property type="match status" value="1"/>
</dbReference>
<dbReference type="Proteomes" id="UP000015105">
    <property type="component" value="Chromosome 7D"/>
</dbReference>
<reference evidence="9" key="2">
    <citation type="journal article" date="2017" name="Nat. Plants">
        <title>The Aegilops tauschii genome reveals multiple impacts of transposons.</title>
        <authorList>
            <person name="Zhao G."/>
            <person name="Zou C."/>
            <person name="Li K."/>
            <person name="Wang K."/>
            <person name="Li T."/>
            <person name="Gao L."/>
            <person name="Zhang X."/>
            <person name="Wang H."/>
            <person name="Yang Z."/>
            <person name="Liu X."/>
            <person name="Jiang W."/>
            <person name="Mao L."/>
            <person name="Kong X."/>
            <person name="Jiao Y."/>
            <person name="Jia J."/>
        </authorList>
    </citation>
    <scope>NUCLEOTIDE SEQUENCE [LARGE SCALE GENOMIC DNA]</scope>
    <source>
        <strain evidence="9">cv. AL8/78</strain>
    </source>
</reference>
<dbReference type="FunFam" id="3.40.50.300:FF:000326">
    <property type="entry name" value="P-loop containing nucleoside triphosphate hydrolase"/>
    <property type="match status" value="1"/>
</dbReference>
<accession>A0A453QYT6</accession>
<reference evidence="8" key="3">
    <citation type="journal article" date="2017" name="Nature">
        <title>Genome sequence of the progenitor of the wheat D genome Aegilops tauschii.</title>
        <authorList>
            <person name="Luo M.C."/>
            <person name="Gu Y.Q."/>
            <person name="Puiu D."/>
            <person name="Wang H."/>
            <person name="Twardziok S.O."/>
            <person name="Deal K.R."/>
            <person name="Huo N."/>
            <person name="Zhu T."/>
            <person name="Wang L."/>
            <person name="Wang Y."/>
            <person name="McGuire P.E."/>
            <person name="Liu S."/>
            <person name="Long H."/>
            <person name="Ramasamy R.K."/>
            <person name="Rodriguez J.C."/>
            <person name="Van S.L."/>
            <person name="Yuan L."/>
            <person name="Wang Z."/>
            <person name="Xia Z."/>
            <person name="Xiao L."/>
            <person name="Anderson O.D."/>
            <person name="Ouyang S."/>
            <person name="Liang Y."/>
            <person name="Zimin A.V."/>
            <person name="Pertea G."/>
            <person name="Qi P."/>
            <person name="Bennetzen J.L."/>
            <person name="Dai X."/>
            <person name="Dawson M.W."/>
            <person name="Muller H.G."/>
            <person name="Kugler K."/>
            <person name="Rivarola-Duarte L."/>
            <person name="Spannagl M."/>
            <person name="Mayer K.F.X."/>
            <person name="Lu F.H."/>
            <person name="Bevan M.W."/>
            <person name="Leroy P."/>
            <person name="Li P."/>
            <person name="You F.M."/>
            <person name="Sun Q."/>
            <person name="Liu Z."/>
            <person name="Lyons E."/>
            <person name="Wicker T."/>
            <person name="Salzberg S.L."/>
            <person name="Devos K.M."/>
            <person name="Dvorak J."/>
        </authorList>
    </citation>
    <scope>NUCLEOTIDE SEQUENCE [LARGE SCALE GENOMIC DNA]</scope>
    <source>
        <strain evidence="8">cv. AL8/78</strain>
    </source>
</reference>
<evidence type="ECO:0000256" key="1">
    <source>
        <dbReference type="ARBA" id="ARBA00022741"/>
    </source>
</evidence>
<proteinExistence type="predicted"/>
<evidence type="ECO:0000313" key="8">
    <source>
        <dbReference type="EnsemblPlants" id="AET7Gv20379400.1"/>
    </source>
</evidence>
<evidence type="ECO:0000256" key="4">
    <source>
        <dbReference type="ARBA" id="ARBA00022840"/>
    </source>
</evidence>
<evidence type="ECO:0000256" key="3">
    <source>
        <dbReference type="ARBA" id="ARBA00022806"/>
    </source>
</evidence>
<dbReference type="SUPFAM" id="SSF52540">
    <property type="entry name" value="P-loop containing nucleoside triphosphate hydrolases"/>
    <property type="match status" value="1"/>
</dbReference>
<dbReference type="Gene3D" id="3.40.50.300">
    <property type="entry name" value="P-loop containing nucleotide triphosphate hydrolases"/>
    <property type="match status" value="2"/>
</dbReference>
<dbReference type="InterPro" id="IPR027417">
    <property type="entry name" value="P-loop_NTPase"/>
</dbReference>
<keyword evidence="1" id="KW-0547">Nucleotide-binding</keyword>
<evidence type="ECO:0008006" key="10">
    <source>
        <dbReference type="Google" id="ProtNLM"/>
    </source>
</evidence>
<name>A0A453QYT6_AEGTS</name>
<evidence type="ECO:0000313" key="9">
    <source>
        <dbReference type="Proteomes" id="UP000015105"/>
    </source>
</evidence>
<reference evidence="8" key="4">
    <citation type="submission" date="2019-03" db="UniProtKB">
        <authorList>
            <consortium name="EnsemblPlants"/>
        </authorList>
    </citation>
    <scope>IDENTIFICATION</scope>
</reference>
<dbReference type="EnsemblPlants" id="AET7Gv20379400.1">
    <property type="protein sequence ID" value="AET7Gv20379400.1"/>
    <property type="gene ID" value="AET7Gv20379400"/>
</dbReference>
<keyword evidence="4" id="KW-0067">ATP-binding</keyword>
<sequence length="840" mass="93754">CSLRLLDLLKRVSGAPVQHHAALLALETSFIAAAARLLRCSCVRGKGKAKACGRPPGATMPGPGARDDAGEMDLGDIVLSWSIQDIINDDLYRGQVEAIPCSFTSLDHYLKSYRAPLIEETRSHLCSCLELIMEGPSSKIISMEVTEKPEVYYMDVDFWDYGAVYSTEAHTVRNGDVFILSSMKPEGAGDFNRYGVTYYLAMVTDVCMDDDDECQKRFKIKVAKDVGLEEDLQKLRYAIFLGNIITNMWIWKTLSFDKHMNNNFTVIENLLAPTNSGGDVCHICAKHDGEHLACFTEQLLPMNLNRSQMDAIESVISAVRCRHMNLMKLIQGPPGTGKTHTVSALLWALASMKCRTLTCAPTNVAVIGVCTCFLQNLKEFNNVDENGLPFSLGDVLLFGNKYKMDITGDLQEVFLDFRVSELVECFSSSSGWSCKLASMISFFEDCGSQYDRLLQDDGSSDPVCNLDFLKEQFSATAIALRSCMNKLLIHLPGRFFSHDNISNISTLFNMLEKFDALLCGVDLTGKSLRSCLLSDNSVCVQPTSFTEKELDGIRSTCLKLLKDLQHSLNLPIGVGKNWLQRYCMRNAVLLFCTTSSSYRLHHMEIEPLDVLIVDEASQVRECELVIPLRLHQLKHVVLLGDDCQLNAMVKSQICKEAGFGTSLFERLVMLNFEKHLLNIQYRMDTCISSFPIAQFYERKILDGPNVLSPSYNKDYTSLPFGSYTFINVTDGREDKGGTENSWTNMAEVAVVLYLIENIFKSWKGSGQGISVGVVSPYSCQVGVIKDRLRDKYETCDGFHVRVKSIDGFQGEEDDIIILSTVRSNESGGLGFLADNRRTNV</sequence>
<evidence type="ECO:0000256" key="2">
    <source>
        <dbReference type="ARBA" id="ARBA00022801"/>
    </source>
</evidence>
<keyword evidence="9" id="KW-1185">Reference proteome</keyword>
<keyword evidence="3" id="KW-0347">Helicase</keyword>
<dbReference type="GO" id="GO:0005694">
    <property type="term" value="C:chromosome"/>
    <property type="evidence" value="ECO:0007669"/>
    <property type="project" value="UniProtKB-ARBA"/>
</dbReference>
<dbReference type="Gramene" id="AET7Gv20379400.1">
    <property type="protein sequence ID" value="AET7Gv20379400.1"/>
    <property type="gene ID" value="AET7Gv20379400"/>
</dbReference>
<dbReference type="InterPro" id="IPR045529">
    <property type="entry name" value="DUF6469"/>
</dbReference>
<evidence type="ECO:0000259" key="5">
    <source>
        <dbReference type="Pfam" id="PF13086"/>
    </source>
</evidence>
<dbReference type="PANTHER" id="PTHR10887:SF522">
    <property type="entry name" value="P-LOOP CONTAINING NUCLEOSIDE TRIPHOSPHATE HYDROLASES SUPERFAMILY PROTEIN"/>
    <property type="match status" value="1"/>
</dbReference>
<dbReference type="GO" id="GO:0005524">
    <property type="term" value="F:ATP binding"/>
    <property type="evidence" value="ECO:0007669"/>
    <property type="project" value="UniProtKB-KW"/>
</dbReference>